<evidence type="ECO:0000313" key="2">
    <source>
        <dbReference type="EMBL" id="QBP41232.1"/>
    </source>
</evidence>
<reference evidence="2 3" key="1">
    <citation type="submission" date="2019-03" db="EMBL/GenBank/DDBJ databases">
        <title>Complete genome sequence of Paenisporosarcina antarctica CGMCC 1.6503T.</title>
        <authorList>
            <person name="Rong J.-C."/>
            <person name="Chi N.-Y."/>
            <person name="Zhang Q.-F."/>
        </authorList>
    </citation>
    <scope>NUCLEOTIDE SEQUENCE [LARGE SCALE GENOMIC DNA]</scope>
    <source>
        <strain evidence="2 3">CGMCC 1.6503</strain>
    </source>
</reference>
<dbReference type="RefSeq" id="WP_134209877.1">
    <property type="nucleotide sequence ID" value="NZ_CP038015.1"/>
</dbReference>
<keyword evidence="3" id="KW-1185">Reference proteome</keyword>
<dbReference type="GO" id="GO:0140359">
    <property type="term" value="F:ABC-type transporter activity"/>
    <property type="evidence" value="ECO:0007669"/>
    <property type="project" value="InterPro"/>
</dbReference>
<feature type="transmembrane region" description="Helical" evidence="1">
    <location>
        <begin position="212"/>
        <end position="231"/>
    </location>
</feature>
<dbReference type="GO" id="GO:0005886">
    <property type="term" value="C:plasma membrane"/>
    <property type="evidence" value="ECO:0007669"/>
    <property type="project" value="UniProtKB-SubCell"/>
</dbReference>
<protein>
    <submittedName>
        <fullName evidence="2">ABC transporter permease</fullName>
    </submittedName>
</protein>
<accession>A0A4P6ZXT3</accession>
<feature type="transmembrane region" description="Helical" evidence="1">
    <location>
        <begin position="21"/>
        <end position="43"/>
    </location>
</feature>
<gene>
    <name evidence="2" type="ORF">E2636_08830</name>
</gene>
<dbReference type="EMBL" id="CP038015">
    <property type="protein sequence ID" value="QBP41232.1"/>
    <property type="molecule type" value="Genomic_DNA"/>
</dbReference>
<dbReference type="Proteomes" id="UP000294292">
    <property type="component" value="Chromosome"/>
</dbReference>
<keyword evidence="1" id="KW-1133">Transmembrane helix</keyword>
<organism evidence="2 3">
    <name type="scientific">Paenisporosarcina antarctica</name>
    <dbReference type="NCBI Taxonomy" id="417367"/>
    <lineage>
        <taxon>Bacteria</taxon>
        <taxon>Bacillati</taxon>
        <taxon>Bacillota</taxon>
        <taxon>Bacilli</taxon>
        <taxon>Bacillales</taxon>
        <taxon>Caryophanaceae</taxon>
        <taxon>Paenisporosarcina</taxon>
    </lineage>
</organism>
<keyword evidence="1" id="KW-0812">Transmembrane</keyword>
<keyword evidence="1" id="KW-0472">Membrane</keyword>
<feature type="transmembrane region" description="Helical" evidence="1">
    <location>
        <begin position="103"/>
        <end position="123"/>
    </location>
</feature>
<evidence type="ECO:0000313" key="3">
    <source>
        <dbReference type="Proteomes" id="UP000294292"/>
    </source>
</evidence>
<dbReference type="KEGG" id="panc:E2636_08830"/>
<dbReference type="OrthoDB" id="2456752at2"/>
<feature type="transmembrane region" description="Helical" evidence="1">
    <location>
        <begin position="186"/>
        <end position="205"/>
    </location>
</feature>
<feature type="transmembrane region" description="Helical" evidence="1">
    <location>
        <begin position="243"/>
        <end position="266"/>
    </location>
</feature>
<feature type="transmembrane region" description="Helical" evidence="1">
    <location>
        <begin position="163"/>
        <end position="180"/>
    </location>
</feature>
<dbReference type="Pfam" id="PF12679">
    <property type="entry name" value="ABC2_membrane_2"/>
    <property type="match status" value="1"/>
</dbReference>
<feature type="transmembrane region" description="Helical" evidence="1">
    <location>
        <begin position="135"/>
        <end position="156"/>
    </location>
</feature>
<sequence length="270" mass="30341">MNKAQVFVFFEMKKIARSRSLLLFGLLLSVLLLTITTVQLFALPITTSFTRYSASFLNVLLLLLPLFTLSIGALSISSDVDSRWFSLLRTYPMKASTYTWGKFFALFFSFSIMLIISSGLVMMVQALQTLQAFDFLLIILSFFTVAIFSALSILVGSLSKNRIHSLSLALGIWAFFLLIYDYIVMAIGTVVSGIILQNLIIFLTFTNPAEWIRIGFIIFSGNSTVLGPLYFNFSTFFLSPSGMIIYGFISILWVIIPIFISGKILYRKEG</sequence>
<name>A0A4P6ZXT3_9BACL</name>
<proteinExistence type="predicted"/>
<dbReference type="AlphaFoldDB" id="A0A4P6ZXT3"/>
<feature type="transmembrane region" description="Helical" evidence="1">
    <location>
        <begin position="55"/>
        <end position="76"/>
    </location>
</feature>
<evidence type="ECO:0000256" key="1">
    <source>
        <dbReference type="SAM" id="Phobius"/>
    </source>
</evidence>